<sequence length="361" mass="41175">MSGKIKILYVDDELNNLTGFKATLRLDFHVLISQTPADAVKLLDEHPDIRIIFCDQRMPDKTGVEFFEEIRTVYPLPVRILLTGYADIESVIDAVNKSHIFRYVKKPWVYEDLISAINESNNFYLANSMLHIKNEELQKAYNELDKFAYSVSHDIRGPLSGILGAINLSRDMDDIDEIRPLLELMEKSVKKLDTFILGMHEYYSLQRGGLIIKDIDFNKIVNDLKDIYKVYATTNNIEFETNLHVNEPFRNDEMVTNTILNNLISNAFKYQKTGPSPRLVQLNIDVNRGQATIVVKDNGIGIPKEYREDIFNLFFRASARAAGAGFGLYNVKNALLKLNGQIKVDSEVEVGTTFTVKIPNK</sequence>
<dbReference type="Pfam" id="PF02518">
    <property type="entry name" value="HATPase_c"/>
    <property type="match status" value="1"/>
</dbReference>
<evidence type="ECO:0000313" key="7">
    <source>
        <dbReference type="EMBL" id="PWG82491.1"/>
    </source>
</evidence>
<dbReference type="InterPro" id="IPR003661">
    <property type="entry name" value="HisK_dim/P_dom"/>
</dbReference>
<proteinExistence type="predicted"/>
<protein>
    <recommendedName>
        <fullName evidence="2">histidine kinase</fullName>
        <ecNumber evidence="2">2.7.13.3</ecNumber>
    </recommendedName>
</protein>
<comment type="caution">
    <text evidence="7">The sequence shown here is derived from an EMBL/GenBank/DDBJ whole genome shotgun (WGS) entry which is preliminary data.</text>
</comment>
<dbReference type="CDD" id="cd17569">
    <property type="entry name" value="REC_HupR-like"/>
    <property type="match status" value="1"/>
</dbReference>
<dbReference type="PROSITE" id="PS50110">
    <property type="entry name" value="RESPONSE_REGULATORY"/>
    <property type="match status" value="1"/>
</dbReference>
<dbReference type="PANTHER" id="PTHR43547:SF2">
    <property type="entry name" value="HYBRID SIGNAL TRANSDUCTION HISTIDINE KINASE C"/>
    <property type="match status" value="1"/>
</dbReference>
<evidence type="ECO:0000256" key="2">
    <source>
        <dbReference type="ARBA" id="ARBA00012438"/>
    </source>
</evidence>
<dbReference type="InterPro" id="IPR001789">
    <property type="entry name" value="Sig_transdc_resp-reg_receiver"/>
</dbReference>
<dbReference type="SUPFAM" id="SSF52172">
    <property type="entry name" value="CheY-like"/>
    <property type="match status" value="1"/>
</dbReference>
<evidence type="ECO:0000259" key="6">
    <source>
        <dbReference type="PROSITE" id="PS50110"/>
    </source>
</evidence>
<keyword evidence="7" id="KW-0808">Transferase</keyword>
<dbReference type="Gene3D" id="3.40.50.2300">
    <property type="match status" value="1"/>
</dbReference>
<feature type="modified residue" description="4-aspartylphosphate" evidence="4">
    <location>
        <position position="55"/>
    </location>
</feature>
<keyword evidence="8" id="KW-1185">Reference proteome</keyword>
<dbReference type="EMBL" id="QEAS01000001">
    <property type="protein sequence ID" value="PWG82491.1"/>
    <property type="molecule type" value="Genomic_DNA"/>
</dbReference>
<dbReference type="InterPro" id="IPR036097">
    <property type="entry name" value="HisK_dim/P_sf"/>
</dbReference>
<dbReference type="InterPro" id="IPR003594">
    <property type="entry name" value="HATPase_dom"/>
</dbReference>
<dbReference type="SMART" id="SM00388">
    <property type="entry name" value="HisKA"/>
    <property type="match status" value="1"/>
</dbReference>
<dbReference type="EC" id="2.7.13.3" evidence="2"/>
<dbReference type="Pfam" id="PF00072">
    <property type="entry name" value="Response_reg"/>
    <property type="match status" value="1"/>
</dbReference>
<dbReference type="InterPro" id="IPR004358">
    <property type="entry name" value="Sig_transdc_His_kin-like_C"/>
</dbReference>
<dbReference type="Gene3D" id="1.10.287.130">
    <property type="match status" value="1"/>
</dbReference>
<dbReference type="PROSITE" id="PS50109">
    <property type="entry name" value="HIS_KIN"/>
    <property type="match status" value="1"/>
</dbReference>
<dbReference type="InterPro" id="IPR011006">
    <property type="entry name" value="CheY-like_superfamily"/>
</dbReference>
<name>A0A2U2PM59_9SPHI</name>
<feature type="domain" description="Histidine kinase" evidence="5">
    <location>
        <begin position="150"/>
        <end position="361"/>
    </location>
</feature>
<evidence type="ECO:0000256" key="4">
    <source>
        <dbReference type="PROSITE-ProRule" id="PRU00169"/>
    </source>
</evidence>
<dbReference type="GO" id="GO:0000155">
    <property type="term" value="F:phosphorelay sensor kinase activity"/>
    <property type="evidence" value="ECO:0007669"/>
    <property type="project" value="InterPro"/>
</dbReference>
<organism evidence="7 8">
    <name type="scientific">Pararcticibacter amylolyticus</name>
    <dbReference type="NCBI Taxonomy" id="2173175"/>
    <lineage>
        <taxon>Bacteria</taxon>
        <taxon>Pseudomonadati</taxon>
        <taxon>Bacteroidota</taxon>
        <taxon>Sphingobacteriia</taxon>
        <taxon>Sphingobacteriales</taxon>
        <taxon>Sphingobacteriaceae</taxon>
        <taxon>Pararcticibacter</taxon>
    </lineage>
</organism>
<evidence type="ECO:0000259" key="5">
    <source>
        <dbReference type="PROSITE" id="PS50109"/>
    </source>
</evidence>
<evidence type="ECO:0000256" key="1">
    <source>
        <dbReference type="ARBA" id="ARBA00000085"/>
    </source>
</evidence>
<dbReference type="SMART" id="SM00448">
    <property type="entry name" value="REC"/>
    <property type="match status" value="1"/>
</dbReference>
<dbReference type="CDD" id="cd00075">
    <property type="entry name" value="HATPase"/>
    <property type="match status" value="1"/>
</dbReference>
<dbReference type="InterPro" id="IPR036890">
    <property type="entry name" value="HATPase_C_sf"/>
</dbReference>
<dbReference type="CDD" id="cd00082">
    <property type="entry name" value="HisKA"/>
    <property type="match status" value="1"/>
</dbReference>
<comment type="catalytic activity">
    <reaction evidence="1">
        <text>ATP + protein L-histidine = ADP + protein N-phospho-L-histidine.</text>
        <dbReference type="EC" id="2.7.13.3"/>
    </reaction>
</comment>
<dbReference type="AlphaFoldDB" id="A0A2U2PM59"/>
<dbReference type="Proteomes" id="UP000245647">
    <property type="component" value="Unassembled WGS sequence"/>
</dbReference>
<accession>A0A2U2PM59</accession>
<dbReference type="SUPFAM" id="SSF47384">
    <property type="entry name" value="Homodimeric domain of signal transducing histidine kinase"/>
    <property type="match status" value="1"/>
</dbReference>
<dbReference type="OrthoDB" id="9781208at2"/>
<evidence type="ECO:0000313" key="8">
    <source>
        <dbReference type="Proteomes" id="UP000245647"/>
    </source>
</evidence>
<feature type="domain" description="Response regulatory" evidence="6">
    <location>
        <begin position="6"/>
        <end position="121"/>
    </location>
</feature>
<dbReference type="RefSeq" id="WP_109413910.1">
    <property type="nucleotide sequence ID" value="NZ_QEAS01000001.1"/>
</dbReference>
<gene>
    <name evidence="7" type="ORF">DDR33_01090</name>
</gene>
<dbReference type="PRINTS" id="PR00344">
    <property type="entry name" value="BCTRLSENSOR"/>
</dbReference>
<dbReference type="Pfam" id="PF00512">
    <property type="entry name" value="HisKA"/>
    <property type="match status" value="1"/>
</dbReference>
<dbReference type="SMART" id="SM00387">
    <property type="entry name" value="HATPase_c"/>
    <property type="match status" value="1"/>
</dbReference>
<reference evidence="7 8" key="1">
    <citation type="submission" date="2018-04" db="EMBL/GenBank/DDBJ databases">
        <title>Pedobacter chongqingensis sp. nov., isolated from a rottenly hemp rope.</title>
        <authorList>
            <person name="Cai Y."/>
        </authorList>
    </citation>
    <scope>NUCLEOTIDE SEQUENCE [LARGE SCALE GENOMIC DNA]</scope>
    <source>
        <strain evidence="7 8">FJ4-8</strain>
    </source>
</reference>
<evidence type="ECO:0000256" key="3">
    <source>
        <dbReference type="ARBA" id="ARBA00022553"/>
    </source>
</evidence>
<dbReference type="InterPro" id="IPR005467">
    <property type="entry name" value="His_kinase_dom"/>
</dbReference>
<keyword evidence="3 4" id="KW-0597">Phosphoprotein</keyword>
<dbReference type="Gene3D" id="3.30.565.10">
    <property type="entry name" value="Histidine kinase-like ATPase, C-terminal domain"/>
    <property type="match status" value="1"/>
</dbReference>
<dbReference type="SUPFAM" id="SSF55874">
    <property type="entry name" value="ATPase domain of HSP90 chaperone/DNA topoisomerase II/histidine kinase"/>
    <property type="match status" value="1"/>
</dbReference>
<dbReference type="PANTHER" id="PTHR43547">
    <property type="entry name" value="TWO-COMPONENT HISTIDINE KINASE"/>
    <property type="match status" value="1"/>
</dbReference>
<keyword evidence="7" id="KW-0418">Kinase</keyword>